<feature type="compositionally biased region" description="Polar residues" evidence="1">
    <location>
        <begin position="73"/>
        <end position="83"/>
    </location>
</feature>
<keyword evidence="3" id="KW-1185">Reference proteome</keyword>
<gene>
    <name evidence="2" type="ORF">PXEA_LOCUS36544</name>
</gene>
<evidence type="ECO:0000313" key="2">
    <source>
        <dbReference type="EMBL" id="VEL43104.1"/>
    </source>
</evidence>
<dbReference type="Proteomes" id="UP000784294">
    <property type="component" value="Unassembled WGS sequence"/>
</dbReference>
<feature type="region of interest" description="Disordered" evidence="1">
    <location>
        <begin position="305"/>
        <end position="332"/>
    </location>
</feature>
<dbReference type="AlphaFoldDB" id="A0A448XRE9"/>
<proteinExistence type="predicted"/>
<feature type="region of interest" description="Disordered" evidence="1">
    <location>
        <begin position="344"/>
        <end position="391"/>
    </location>
</feature>
<name>A0A448XRE9_9PLAT</name>
<sequence length="391" mass="41436">MTFFPSFRLLPGRSANRVGLRSGQARSSESLNPGHDAACRQAALKLLPAIRPTRVAGSSGQLSTRPTAHVASSAGSAPTDVSSGLVTTTPAGPTFQAGNFFATNRLNVKLGPDGLPTTASSADPAAASAAFLHLAPLLLPCPSASAQAVPLTTTLTPTPTSAGGLTSPLDILFPMPSKTIDDLTLAAGPPPSHLTKLRNRQLLQQQQLLRQHQQQQQQNSPLYRLSSQFHPAYAQICPSLASTQFPAPLAVGDQSPQLHLPPGATFIFPPPPLPLPPQQPQASSALQPGAMMMPVFPTWLSPPPLPTPLSSSSLSPSEHTAVRHTDQSPWQPHLEARRRQPLTITRPPRMTGAAKMPPEGPLNAKAVLFPPKGRPDSHWKRGQIIYTSETK</sequence>
<accession>A0A448XRE9</accession>
<protein>
    <submittedName>
        <fullName evidence="2">Uncharacterized protein</fullName>
    </submittedName>
</protein>
<evidence type="ECO:0000313" key="3">
    <source>
        <dbReference type="Proteomes" id="UP000784294"/>
    </source>
</evidence>
<feature type="compositionally biased region" description="Low complexity" evidence="1">
    <location>
        <begin position="308"/>
        <end position="317"/>
    </location>
</feature>
<feature type="compositionally biased region" description="Polar residues" evidence="1">
    <location>
        <begin position="56"/>
        <end position="66"/>
    </location>
</feature>
<organism evidence="2 3">
    <name type="scientific">Protopolystoma xenopodis</name>
    <dbReference type="NCBI Taxonomy" id="117903"/>
    <lineage>
        <taxon>Eukaryota</taxon>
        <taxon>Metazoa</taxon>
        <taxon>Spiralia</taxon>
        <taxon>Lophotrochozoa</taxon>
        <taxon>Platyhelminthes</taxon>
        <taxon>Monogenea</taxon>
        <taxon>Polyopisthocotylea</taxon>
        <taxon>Polystomatidea</taxon>
        <taxon>Polystomatidae</taxon>
        <taxon>Protopolystoma</taxon>
    </lineage>
</organism>
<evidence type="ECO:0000256" key="1">
    <source>
        <dbReference type="SAM" id="MobiDB-lite"/>
    </source>
</evidence>
<feature type="non-terminal residue" evidence="2">
    <location>
        <position position="391"/>
    </location>
</feature>
<dbReference type="EMBL" id="CAAALY010278824">
    <property type="protein sequence ID" value="VEL43104.1"/>
    <property type="molecule type" value="Genomic_DNA"/>
</dbReference>
<reference evidence="2" key="1">
    <citation type="submission" date="2018-11" db="EMBL/GenBank/DDBJ databases">
        <authorList>
            <consortium name="Pathogen Informatics"/>
        </authorList>
    </citation>
    <scope>NUCLEOTIDE SEQUENCE</scope>
</reference>
<comment type="caution">
    <text evidence="2">The sequence shown here is derived from an EMBL/GenBank/DDBJ whole genome shotgun (WGS) entry which is preliminary data.</text>
</comment>
<feature type="region of interest" description="Disordered" evidence="1">
    <location>
        <begin position="56"/>
        <end position="83"/>
    </location>
</feature>